<dbReference type="EMBL" id="MU393671">
    <property type="protein sequence ID" value="KAI4858943.1"/>
    <property type="molecule type" value="Genomic_DNA"/>
</dbReference>
<protein>
    <submittedName>
        <fullName evidence="1">Uncharacterized protein</fullName>
    </submittedName>
</protein>
<evidence type="ECO:0000313" key="2">
    <source>
        <dbReference type="Proteomes" id="UP001497700"/>
    </source>
</evidence>
<gene>
    <name evidence="1" type="ORF">F4820DRAFT_467584</name>
</gene>
<organism evidence="1 2">
    <name type="scientific">Hypoxylon rubiginosum</name>
    <dbReference type="NCBI Taxonomy" id="110542"/>
    <lineage>
        <taxon>Eukaryota</taxon>
        <taxon>Fungi</taxon>
        <taxon>Dikarya</taxon>
        <taxon>Ascomycota</taxon>
        <taxon>Pezizomycotina</taxon>
        <taxon>Sordariomycetes</taxon>
        <taxon>Xylariomycetidae</taxon>
        <taxon>Xylariales</taxon>
        <taxon>Hypoxylaceae</taxon>
        <taxon>Hypoxylon</taxon>
    </lineage>
</organism>
<comment type="caution">
    <text evidence="1">The sequence shown here is derived from an EMBL/GenBank/DDBJ whole genome shotgun (WGS) entry which is preliminary data.</text>
</comment>
<keyword evidence="2" id="KW-1185">Reference proteome</keyword>
<proteinExistence type="predicted"/>
<name>A0ACB9YJ18_9PEZI</name>
<reference evidence="1 2" key="1">
    <citation type="journal article" date="2022" name="New Phytol.">
        <title>Ecological generalism drives hyperdiversity of secondary metabolite gene clusters in xylarialean endophytes.</title>
        <authorList>
            <person name="Franco M.E.E."/>
            <person name="Wisecaver J.H."/>
            <person name="Arnold A.E."/>
            <person name="Ju Y.M."/>
            <person name="Slot J.C."/>
            <person name="Ahrendt S."/>
            <person name="Moore L.P."/>
            <person name="Eastman K.E."/>
            <person name="Scott K."/>
            <person name="Konkel Z."/>
            <person name="Mondo S.J."/>
            <person name="Kuo A."/>
            <person name="Hayes R.D."/>
            <person name="Haridas S."/>
            <person name="Andreopoulos B."/>
            <person name="Riley R."/>
            <person name="LaButti K."/>
            <person name="Pangilinan J."/>
            <person name="Lipzen A."/>
            <person name="Amirebrahimi M."/>
            <person name="Yan J."/>
            <person name="Adam C."/>
            <person name="Keymanesh K."/>
            <person name="Ng V."/>
            <person name="Louie K."/>
            <person name="Northen T."/>
            <person name="Drula E."/>
            <person name="Henrissat B."/>
            <person name="Hsieh H.M."/>
            <person name="Youens-Clark K."/>
            <person name="Lutzoni F."/>
            <person name="Miadlikowska J."/>
            <person name="Eastwood D.C."/>
            <person name="Hamelin R.C."/>
            <person name="Grigoriev I.V."/>
            <person name="U'Ren J.M."/>
        </authorList>
    </citation>
    <scope>NUCLEOTIDE SEQUENCE [LARGE SCALE GENOMIC DNA]</scope>
    <source>
        <strain evidence="1 2">CBS 119005</strain>
    </source>
</reference>
<evidence type="ECO:0000313" key="1">
    <source>
        <dbReference type="EMBL" id="KAI4858943.1"/>
    </source>
</evidence>
<accession>A0ACB9YJ18</accession>
<sequence>MKAAARVHLLMLVMGIASTIASPLQPAVSGAVGFAEPNELLPRLEVELSLDCNQLLDQLIGKMEEYAEYSARVLAIATKSGTYGGLAYAVCRSFDQQVINCNYAGLSVASAITVAIEEGFVEAPNLSQGAQAAEGIKPSLDARANTLATRVEAYLRNEDINFDAIYPVSGLGRRSGDEDNGEVVYVQGVKDTTGLTTDLRIGAREHGEGYIHVTSGTGPLGTRATNAGYKVAWKVFNRVDSIPNNAAKGFGKIIAGDWQKRIVDNHNVVDYISRVILGRKGYMDIRIIPETKGFGLGYEDVHDCVD</sequence>
<dbReference type="Proteomes" id="UP001497700">
    <property type="component" value="Unassembled WGS sequence"/>
</dbReference>